<gene>
    <name evidence="1" type="ordered locus">DaAHT2_1751</name>
</gene>
<dbReference type="STRING" id="589865.DaAHT2_1751"/>
<keyword evidence="2" id="KW-1185">Reference proteome</keyword>
<organism evidence="1 2">
    <name type="scientific">Desulfurivibrio alkaliphilus (strain DSM 19089 / UNIQEM U267 / AHT2)</name>
    <dbReference type="NCBI Taxonomy" id="589865"/>
    <lineage>
        <taxon>Bacteria</taxon>
        <taxon>Pseudomonadati</taxon>
        <taxon>Thermodesulfobacteriota</taxon>
        <taxon>Desulfobulbia</taxon>
        <taxon>Desulfobulbales</taxon>
        <taxon>Desulfobulbaceae</taxon>
        <taxon>Desulfurivibrio</taxon>
    </lineage>
</organism>
<dbReference type="KEGG" id="dak:DaAHT2_1751"/>
<name>D6Z4G7_DESAT</name>
<dbReference type="InterPro" id="IPR036736">
    <property type="entry name" value="ACP-like_sf"/>
</dbReference>
<accession>D6Z4G7</accession>
<proteinExistence type="predicted"/>
<protein>
    <recommendedName>
        <fullName evidence="3">Acyl carrier protein</fullName>
    </recommendedName>
</protein>
<dbReference type="HOGENOM" id="CLU_108696_16_0_7"/>
<evidence type="ECO:0000313" key="1">
    <source>
        <dbReference type="EMBL" id="ADH86442.1"/>
    </source>
</evidence>
<dbReference type="eggNOG" id="COG0236">
    <property type="taxonomic scope" value="Bacteria"/>
</dbReference>
<dbReference type="EMBL" id="CP001940">
    <property type="protein sequence ID" value="ADH86442.1"/>
    <property type="molecule type" value="Genomic_DNA"/>
</dbReference>
<evidence type="ECO:0000313" key="2">
    <source>
        <dbReference type="Proteomes" id="UP000001508"/>
    </source>
</evidence>
<dbReference type="SUPFAM" id="SSF47336">
    <property type="entry name" value="ACP-like"/>
    <property type="match status" value="1"/>
</dbReference>
<evidence type="ECO:0008006" key="3">
    <source>
        <dbReference type="Google" id="ProtNLM"/>
    </source>
</evidence>
<dbReference type="InParanoid" id="D6Z4G7"/>
<sequence>MQEPKAVVRRFLLDNFVMGSDADIADDTSFMKEHILDSTGFIELVTFLEESFGIVIDNDEMLPENLDSLLNIELYLSRRLAAAEGSGGTTGAGGGHNG</sequence>
<dbReference type="Gene3D" id="1.10.1200.10">
    <property type="entry name" value="ACP-like"/>
    <property type="match status" value="1"/>
</dbReference>
<reference evidence="2" key="1">
    <citation type="submission" date="2010-02" db="EMBL/GenBank/DDBJ databases">
        <title>Complete sequence of Desulfurivibrio alkaliphilus AHT2.</title>
        <authorList>
            <consortium name="US DOE Joint Genome Institute"/>
            <person name="Pitluck S."/>
            <person name="Chertkov O."/>
            <person name="Detter J.C."/>
            <person name="Han C."/>
            <person name="Tapia R."/>
            <person name="Larimer F."/>
            <person name="Land M."/>
            <person name="Hauser L."/>
            <person name="Kyrpides N."/>
            <person name="Mikhailova N."/>
            <person name="Sorokin D.Y."/>
            <person name="Muyzer G."/>
            <person name="Woyke T."/>
        </authorList>
    </citation>
    <scope>NUCLEOTIDE SEQUENCE [LARGE SCALE GENOMIC DNA]</scope>
    <source>
        <strain evidence="2">DSM 19089 / UNIQEM U267 / AHT2</strain>
    </source>
</reference>
<dbReference type="Proteomes" id="UP000001508">
    <property type="component" value="Chromosome"/>
</dbReference>
<dbReference type="AlphaFoldDB" id="D6Z4G7"/>